<reference evidence="2 3" key="1">
    <citation type="submission" date="2018-01" db="EMBL/GenBank/DDBJ databases">
        <title>Complete genome sequencing of Sporolactobacillus terrae DLG3.</title>
        <authorList>
            <person name="Nam Y.-D."/>
            <person name="Kang J."/>
            <person name="Chung W.-H."/>
        </authorList>
    </citation>
    <scope>NUCLEOTIDE SEQUENCE [LARGE SCALE GENOMIC DNA]</scope>
    <source>
        <strain evidence="2 3">DLG3</strain>
    </source>
</reference>
<name>A0ABX5Q904_9BACL</name>
<dbReference type="SUPFAM" id="SSF46689">
    <property type="entry name" value="Homeodomain-like"/>
    <property type="match status" value="1"/>
</dbReference>
<gene>
    <name evidence="2" type="ORF">C0674_11225</name>
</gene>
<dbReference type="Gene3D" id="1.10.10.2840">
    <property type="entry name" value="PucR C-terminal helix-turn-helix domain"/>
    <property type="match status" value="1"/>
</dbReference>
<dbReference type="InterPro" id="IPR042070">
    <property type="entry name" value="PucR_C-HTH_sf"/>
</dbReference>
<dbReference type="Proteomes" id="UP000285882">
    <property type="component" value="Chromosome"/>
</dbReference>
<dbReference type="PANTHER" id="PTHR33744:SF15">
    <property type="entry name" value="CARBOHYDRATE DIACID REGULATOR"/>
    <property type="match status" value="1"/>
</dbReference>
<dbReference type="InterPro" id="IPR025736">
    <property type="entry name" value="PucR_C-HTH_dom"/>
</dbReference>
<evidence type="ECO:0000313" key="2">
    <source>
        <dbReference type="EMBL" id="QAA23151.1"/>
    </source>
</evidence>
<dbReference type="Pfam" id="PF13556">
    <property type="entry name" value="HTH_30"/>
    <property type="match status" value="1"/>
</dbReference>
<protein>
    <recommendedName>
        <fullName evidence="1">PucR C-terminal helix-turn-helix domain-containing protein</fullName>
    </recommendedName>
</protein>
<dbReference type="PANTHER" id="PTHR33744">
    <property type="entry name" value="CARBOHYDRATE DIACID REGULATOR"/>
    <property type="match status" value="1"/>
</dbReference>
<evidence type="ECO:0000259" key="1">
    <source>
        <dbReference type="Pfam" id="PF13556"/>
    </source>
</evidence>
<dbReference type="InterPro" id="IPR051448">
    <property type="entry name" value="CdaR-like_regulators"/>
</dbReference>
<feature type="domain" description="PucR C-terminal helix-turn-helix" evidence="1">
    <location>
        <begin position="238"/>
        <end position="281"/>
    </location>
</feature>
<keyword evidence="3" id="KW-1185">Reference proteome</keyword>
<accession>A0ABX5Q904</accession>
<evidence type="ECO:0000313" key="3">
    <source>
        <dbReference type="Proteomes" id="UP000285882"/>
    </source>
</evidence>
<dbReference type="EMBL" id="CP025688">
    <property type="protein sequence ID" value="QAA23151.1"/>
    <property type="molecule type" value="Genomic_DNA"/>
</dbReference>
<sequence length="288" mass="34069">MNMQQLLADYPGTVYQRMPFFPHRDSFYFYQKPYYVAIPVDKLTDRERALIETLFMEEIPPHFSQNAQYWYDLFVKGEGQLTFSEDSREIRIIYFHLRTPLERTEYIAWYEALKSFFRAETAFVFLSMQQGFIVEDGKRISVEELDAIANTLENDFSVKCKFLIGLHHQVLPQMRQIFHEELHLFDQMIANDYGENVTSVDTELVTRLKPSLNQCLVLDDVRRIIKEDECWVAIIHAIWVYQGNISLAAKHLYMHRNTLQYRIDKFDETTGISLRKMDGLAIAYISSL</sequence>
<dbReference type="InterPro" id="IPR009057">
    <property type="entry name" value="Homeodomain-like_sf"/>
</dbReference>
<proteinExistence type="predicted"/>
<organism evidence="2 3">
    <name type="scientific">Sporolactobacillus terrae</name>
    <dbReference type="NCBI Taxonomy" id="269673"/>
    <lineage>
        <taxon>Bacteria</taxon>
        <taxon>Bacillati</taxon>
        <taxon>Bacillota</taxon>
        <taxon>Bacilli</taxon>
        <taxon>Bacillales</taxon>
        <taxon>Sporolactobacillaceae</taxon>
        <taxon>Sporolactobacillus</taxon>
    </lineage>
</organism>